<evidence type="ECO:0000259" key="1">
    <source>
        <dbReference type="Pfam" id="PF00149"/>
    </source>
</evidence>
<gene>
    <name evidence="2" type="ORF">GCM10022255_104300</name>
</gene>
<name>A0ABP8DSW4_9ACTN</name>
<sequence length="282" mass="30631">MVTLPGEGRLLAVTDLHGNLADFRAIAARFRSIVDNPGPRPHLLFCGDLVHGPAIGPQEWPEHLGDFYPDETPQLLAEARQLQAAYPRQVHFLLGNHEHAHLGGPKLGKFHPDEAAHLERQYASGGFDPIRRWLAGWALAAVAPVAAIAFTHAAPHAQISGPRDLDDLALAGYESTPLTDMASTGPLGALLWARTTSAERGFAFLRALHDGCRVAVFGHDIVREGHLVEHEPLLCVSSSFGCYDGDKLYLEWDLARPAGSAAEVARDGLRRLYPGARAVHRI</sequence>
<protein>
    <recommendedName>
        <fullName evidence="1">Calcineurin-like phosphoesterase domain-containing protein</fullName>
    </recommendedName>
</protein>
<proteinExistence type="predicted"/>
<organism evidence="2 3">
    <name type="scientific">Dactylosporangium darangshiense</name>
    <dbReference type="NCBI Taxonomy" id="579108"/>
    <lineage>
        <taxon>Bacteria</taxon>
        <taxon>Bacillati</taxon>
        <taxon>Actinomycetota</taxon>
        <taxon>Actinomycetes</taxon>
        <taxon>Micromonosporales</taxon>
        <taxon>Micromonosporaceae</taxon>
        <taxon>Dactylosporangium</taxon>
    </lineage>
</organism>
<dbReference type="Pfam" id="PF00149">
    <property type="entry name" value="Metallophos"/>
    <property type="match status" value="1"/>
</dbReference>
<dbReference type="InterPro" id="IPR004843">
    <property type="entry name" value="Calcineurin-like_PHP"/>
</dbReference>
<dbReference type="InterPro" id="IPR029052">
    <property type="entry name" value="Metallo-depent_PP-like"/>
</dbReference>
<evidence type="ECO:0000313" key="3">
    <source>
        <dbReference type="Proteomes" id="UP001500620"/>
    </source>
</evidence>
<dbReference type="EMBL" id="BAABAT010000060">
    <property type="protein sequence ID" value="GAA4263072.1"/>
    <property type="molecule type" value="Genomic_DNA"/>
</dbReference>
<reference evidence="3" key="1">
    <citation type="journal article" date="2019" name="Int. J. Syst. Evol. Microbiol.">
        <title>The Global Catalogue of Microorganisms (GCM) 10K type strain sequencing project: providing services to taxonomists for standard genome sequencing and annotation.</title>
        <authorList>
            <consortium name="The Broad Institute Genomics Platform"/>
            <consortium name="The Broad Institute Genome Sequencing Center for Infectious Disease"/>
            <person name="Wu L."/>
            <person name="Ma J."/>
        </authorList>
    </citation>
    <scope>NUCLEOTIDE SEQUENCE [LARGE SCALE GENOMIC DNA]</scope>
    <source>
        <strain evidence="3">JCM 17441</strain>
    </source>
</reference>
<keyword evidence="3" id="KW-1185">Reference proteome</keyword>
<dbReference type="SUPFAM" id="SSF56300">
    <property type="entry name" value="Metallo-dependent phosphatases"/>
    <property type="match status" value="1"/>
</dbReference>
<accession>A0ABP8DSW4</accession>
<evidence type="ECO:0000313" key="2">
    <source>
        <dbReference type="EMBL" id="GAA4263072.1"/>
    </source>
</evidence>
<dbReference type="CDD" id="cd00838">
    <property type="entry name" value="MPP_superfamily"/>
    <property type="match status" value="1"/>
</dbReference>
<dbReference type="Gene3D" id="3.60.21.10">
    <property type="match status" value="1"/>
</dbReference>
<feature type="domain" description="Calcineurin-like phosphoesterase" evidence="1">
    <location>
        <begin position="9"/>
        <end position="161"/>
    </location>
</feature>
<comment type="caution">
    <text evidence="2">The sequence shown here is derived from an EMBL/GenBank/DDBJ whole genome shotgun (WGS) entry which is preliminary data.</text>
</comment>
<dbReference type="Proteomes" id="UP001500620">
    <property type="component" value="Unassembled WGS sequence"/>
</dbReference>